<sequence length="117" mass="13298">MALATVKMNNEEWNKLLIRFCKELADSNNVDAVIETLTENGLPYNLLYKDELDLFLGRQFHSEVSKHCRVFLQGNYFHAVFEAAKAYDYFVKGSARSDKDGVGLMMDVLSVNNGVLK</sequence>
<proteinExistence type="predicted"/>
<accession>W7YY18</accession>
<protein>
    <recommendedName>
        <fullName evidence="1">Conserved hypothetical protein CHP02391 domain-containing protein</fullName>
    </recommendedName>
</protein>
<evidence type="ECO:0000313" key="3">
    <source>
        <dbReference type="Proteomes" id="UP000019364"/>
    </source>
</evidence>
<dbReference type="EMBL" id="BAVZ01000012">
    <property type="protein sequence ID" value="GAF09556.1"/>
    <property type="molecule type" value="Genomic_DNA"/>
</dbReference>
<evidence type="ECO:0000259" key="1">
    <source>
        <dbReference type="Pfam" id="PF09509"/>
    </source>
</evidence>
<comment type="caution">
    <text evidence="2">The sequence shown here is derived from an EMBL/GenBank/DDBJ whole genome shotgun (WGS) entry which is preliminary data.</text>
</comment>
<keyword evidence="3" id="KW-1185">Reference proteome</keyword>
<dbReference type="AlphaFoldDB" id="W7YY18"/>
<evidence type="ECO:0000313" key="2">
    <source>
        <dbReference type="EMBL" id="GAF09556.1"/>
    </source>
</evidence>
<gene>
    <name evidence="2" type="ORF">JCM16418_3700</name>
</gene>
<name>W7YY18_9BACL</name>
<reference evidence="2 3" key="1">
    <citation type="journal article" date="2014" name="Genome Announc.">
        <title>Draft Genome Sequence of Paenibacillus pini JCM 16418T, Isolated from the Rhizosphere of Pine Tree.</title>
        <authorList>
            <person name="Yuki M."/>
            <person name="Oshima K."/>
            <person name="Suda W."/>
            <person name="Oshida Y."/>
            <person name="Kitamura K."/>
            <person name="Iida Y."/>
            <person name="Hattori M."/>
            <person name="Ohkuma M."/>
        </authorList>
    </citation>
    <scope>NUCLEOTIDE SEQUENCE [LARGE SCALE GENOMIC DNA]</scope>
    <source>
        <strain evidence="2 3">JCM 16418</strain>
    </source>
</reference>
<dbReference type="Proteomes" id="UP000019364">
    <property type="component" value="Unassembled WGS sequence"/>
</dbReference>
<dbReference type="InterPro" id="IPR012654">
    <property type="entry name" value="CHP02391"/>
</dbReference>
<dbReference type="Pfam" id="PF09509">
    <property type="entry name" value="Hypoth_Ymh"/>
    <property type="match status" value="1"/>
</dbReference>
<feature type="domain" description="Conserved hypothetical protein CHP02391" evidence="1">
    <location>
        <begin position="58"/>
        <end position="116"/>
    </location>
</feature>
<organism evidence="2 3">
    <name type="scientific">Paenibacillus pini JCM 16418</name>
    <dbReference type="NCBI Taxonomy" id="1236976"/>
    <lineage>
        <taxon>Bacteria</taxon>
        <taxon>Bacillati</taxon>
        <taxon>Bacillota</taxon>
        <taxon>Bacilli</taxon>
        <taxon>Bacillales</taxon>
        <taxon>Paenibacillaceae</taxon>
        <taxon>Paenibacillus</taxon>
    </lineage>
</organism>